<evidence type="ECO:0000313" key="2">
    <source>
        <dbReference type="Proteomes" id="UP000268285"/>
    </source>
</evidence>
<evidence type="ECO:0000313" key="1">
    <source>
        <dbReference type="EMBL" id="VBA46747.1"/>
    </source>
</evidence>
<dbReference type="OrthoDB" id="4464809at2"/>
<dbReference type="Proteomes" id="UP000268285">
    <property type="component" value="Unassembled WGS sequence"/>
</dbReference>
<gene>
    <name evidence="1" type="ORF">LAUMK142_00459</name>
</gene>
<sequence length="191" mass="21462">MNTKGVNFQPSKRGQFSAAVDIRYTVEHWEVKAEVAGVRSVGMTWFVCTISKGEPENWDLCKSTELWGIPGKSKLGFTAKEGDHLLFWLGGRGYAGIGTVMGEARVAKRSSEIPWAGGLARWSYLIPIRFDLEVKQPLFIGFVRSHQHETDFTLDKFQRGFAPVPDEPAEMIAERLRLRSADERAIETSQS</sequence>
<keyword evidence="2" id="KW-1185">Reference proteome</keyword>
<evidence type="ECO:0008006" key="3">
    <source>
        <dbReference type="Google" id="ProtNLM"/>
    </source>
</evidence>
<dbReference type="InterPro" id="IPR015947">
    <property type="entry name" value="PUA-like_sf"/>
</dbReference>
<proteinExistence type="predicted"/>
<dbReference type="SUPFAM" id="SSF88697">
    <property type="entry name" value="PUA domain-like"/>
    <property type="match status" value="1"/>
</dbReference>
<organism evidence="1 2">
    <name type="scientific">Mycobacterium pseudokansasii</name>
    <dbReference type="NCBI Taxonomy" id="2341080"/>
    <lineage>
        <taxon>Bacteria</taxon>
        <taxon>Bacillati</taxon>
        <taxon>Actinomycetota</taxon>
        <taxon>Actinomycetes</taxon>
        <taxon>Mycobacteriales</taxon>
        <taxon>Mycobacteriaceae</taxon>
        <taxon>Mycobacterium</taxon>
    </lineage>
</organism>
<reference evidence="1 2" key="1">
    <citation type="submission" date="2018-09" db="EMBL/GenBank/DDBJ databases">
        <authorList>
            <person name="Tagini F."/>
        </authorList>
    </citation>
    <scope>NUCLEOTIDE SEQUENCE [LARGE SCALE GENOMIC DNA]</scope>
    <source>
        <strain evidence="1 2">MK142</strain>
    </source>
</reference>
<protein>
    <recommendedName>
        <fullName evidence="3">EVE domain-containing protein</fullName>
    </recommendedName>
</protein>
<name>A0A498QJ97_9MYCO</name>
<dbReference type="EMBL" id="UPHU01000001">
    <property type="protein sequence ID" value="VBA46747.1"/>
    <property type="molecule type" value="Genomic_DNA"/>
</dbReference>
<dbReference type="AlphaFoldDB" id="A0A498QJ97"/>
<accession>A0A498QJ97</accession>
<dbReference type="RefSeq" id="WP_122501870.1">
    <property type="nucleotide sequence ID" value="NZ_UPHU01000001.1"/>
</dbReference>